<feature type="transmembrane region" description="Helical" evidence="9">
    <location>
        <begin position="59"/>
        <end position="79"/>
    </location>
</feature>
<dbReference type="InterPro" id="IPR036097">
    <property type="entry name" value="HisK_dim/P_sf"/>
</dbReference>
<dbReference type="SUPFAM" id="SSF55874">
    <property type="entry name" value="ATPase domain of HSP90 chaperone/DNA topoisomerase II/histidine kinase"/>
    <property type="match status" value="1"/>
</dbReference>
<dbReference type="EMBL" id="JBHTJO010000002">
    <property type="protein sequence ID" value="MFD0988049.1"/>
    <property type="molecule type" value="Genomic_DNA"/>
</dbReference>
<reference evidence="12" key="1">
    <citation type="journal article" date="2019" name="Int. J. Syst. Evol. Microbiol.">
        <title>The Global Catalogue of Microorganisms (GCM) 10K type strain sequencing project: providing services to taxonomists for standard genome sequencing and annotation.</title>
        <authorList>
            <consortium name="The Broad Institute Genomics Platform"/>
            <consortium name="The Broad Institute Genome Sequencing Center for Infectious Disease"/>
            <person name="Wu L."/>
            <person name="Ma J."/>
        </authorList>
    </citation>
    <scope>NUCLEOTIDE SEQUENCE [LARGE SCALE GENOMIC DNA]</scope>
    <source>
        <strain evidence="12">CCUG 61697</strain>
    </source>
</reference>
<dbReference type="InterPro" id="IPR047770">
    <property type="entry name" value="RegB"/>
</dbReference>
<dbReference type="PANTHER" id="PTHR44936:SF10">
    <property type="entry name" value="SENSOR PROTEIN RSTB"/>
    <property type="match status" value="1"/>
</dbReference>
<evidence type="ECO:0000256" key="9">
    <source>
        <dbReference type="SAM" id="Phobius"/>
    </source>
</evidence>
<dbReference type="InterPro" id="IPR003594">
    <property type="entry name" value="HATPase_dom"/>
</dbReference>
<keyword evidence="4" id="KW-1003">Cell membrane</keyword>
<dbReference type="EC" id="2.7.13.3" evidence="3"/>
<dbReference type="Gene3D" id="1.10.287.130">
    <property type="match status" value="1"/>
</dbReference>
<name>A0ABW3JD88_9HYPH</name>
<evidence type="ECO:0000259" key="10">
    <source>
        <dbReference type="PROSITE" id="PS50109"/>
    </source>
</evidence>
<keyword evidence="8" id="KW-0067">ATP-binding</keyword>
<feature type="domain" description="Histidine kinase" evidence="10">
    <location>
        <begin position="227"/>
        <end position="452"/>
    </location>
</feature>
<keyword evidence="6" id="KW-0547">Nucleotide-binding</keyword>
<dbReference type="RefSeq" id="WP_379090798.1">
    <property type="nucleotide sequence ID" value="NZ_JBHTJO010000002.1"/>
</dbReference>
<evidence type="ECO:0000313" key="11">
    <source>
        <dbReference type="EMBL" id="MFD0988049.1"/>
    </source>
</evidence>
<dbReference type="InterPro" id="IPR050980">
    <property type="entry name" value="2C_sensor_his_kinase"/>
</dbReference>
<dbReference type="InterPro" id="IPR036890">
    <property type="entry name" value="HATPase_C_sf"/>
</dbReference>
<evidence type="ECO:0000256" key="8">
    <source>
        <dbReference type="ARBA" id="ARBA00022840"/>
    </source>
</evidence>
<organism evidence="11 12">
    <name type="scientific">Methyloligella solikamskensis</name>
    <dbReference type="NCBI Taxonomy" id="1177756"/>
    <lineage>
        <taxon>Bacteria</taxon>
        <taxon>Pseudomonadati</taxon>
        <taxon>Pseudomonadota</taxon>
        <taxon>Alphaproteobacteria</taxon>
        <taxon>Hyphomicrobiales</taxon>
        <taxon>Hyphomicrobiaceae</taxon>
        <taxon>Methyloligella</taxon>
    </lineage>
</organism>
<keyword evidence="7 11" id="KW-0418">Kinase</keyword>
<gene>
    <name evidence="11" type="ORF">ACFQ2F_13170</name>
</gene>
<dbReference type="SUPFAM" id="SSF47384">
    <property type="entry name" value="Homodimeric domain of signal transducing histidine kinase"/>
    <property type="match status" value="1"/>
</dbReference>
<sequence>MTVTEQEISAVAGPRLPDWLQRGQTRLRLQTMVRLRWLAVMGQSFTVVGSYWVLGLDLPIVPCLIAIAASAWLNVMLRLRYPASQRLPSPFALLMLGFDILQLSALLYLTGGMENPFAFLLVAPVTVSAATQPPRVTLTLGVLAVILATALTRYHYPLPWFGGSSLELPFFYVLGIWATVVSGLLFIGFYSWRTAEEGRRMAEALAAAEMVLAREQRLSALDGLAAAAAHGLGTPLATISVVTKELLRDASAQDPHFEDLQLLRDQAERCREILGQLAAKAEENDLIVSRMTVSHLMEDVVEPHRLVSVPIDVTTGPAPGLDPNSPAMQEPVMQRNPGVLYGLGNLIENAIDFAASRVDATATWNEDEVRIVIADDGTGFPPDVLEQLGEPFVTTRPSESWGEEAPDEHIGMGLGFFIAKTLLERSGARLELANRAVSPGGAVVTVVWPRKRFEQGWAD</sequence>
<dbReference type="SMART" id="SM00388">
    <property type="entry name" value="HisKA"/>
    <property type="match status" value="1"/>
</dbReference>
<evidence type="ECO:0000313" key="12">
    <source>
        <dbReference type="Proteomes" id="UP001597102"/>
    </source>
</evidence>
<dbReference type="Gene3D" id="3.30.565.10">
    <property type="entry name" value="Histidine kinase-like ATPase, C-terminal domain"/>
    <property type="match status" value="1"/>
</dbReference>
<dbReference type="PROSITE" id="PS50109">
    <property type="entry name" value="HIS_KIN"/>
    <property type="match status" value="1"/>
</dbReference>
<dbReference type="NCBIfam" id="NF033792">
    <property type="entry name" value="ActS_PrrB_HisK"/>
    <property type="match status" value="1"/>
</dbReference>
<evidence type="ECO:0000256" key="3">
    <source>
        <dbReference type="ARBA" id="ARBA00012438"/>
    </source>
</evidence>
<dbReference type="InterPro" id="IPR005467">
    <property type="entry name" value="His_kinase_dom"/>
</dbReference>
<feature type="transmembrane region" description="Helical" evidence="9">
    <location>
        <begin position="138"/>
        <end position="156"/>
    </location>
</feature>
<dbReference type="GO" id="GO:0016301">
    <property type="term" value="F:kinase activity"/>
    <property type="evidence" value="ECO:0007669"/>
    <property type="project" value="UniProtKB-KW"/>
</dbReference>
<keyword evidence="9" id="KW-1133">Transmembrane helix</keyword>
<dbReference type="CDD" id="cd00075">
    <property type="entry name" value="HATPase"/>
    <property type="match status" value="1"/>
</dbReference>
<keyword evidence="12" id="KW-1185">Reference proteome</keyword>
<evidence type="ECO:0000256" key="2">
    <source>
        <dbReference type="ARBA" id="ARBA00004651"/>
    </source>
</evidence>
<keyword evidence="9" id="KW-0472">Membrane</keyword>
<evidence type="ECO:0000256" key="7">
    <source>
        <dbReference type="ARBA" id="ARBA00022777"/>
    </source>
</evidence>
<dbReference type="PANTHER" id="PTHR44936">
    <property type="entry name" value="SENSOR PROTEIN CREC"/>
    <property type="match status" value="1"/>
</dbReference>
<feature type="transmembrane region" description="Helical" evidence="9">
    <location>
        <begin position="168"/>
        <end position="192"/>
    </location>
</feature>
<evidence type="ECO:0000256" key="6">
    <source>
        <dbReference type="ARBA" id="ARBA00022741"/>
    </source>
</evidence>
<dbReference type="SMART" id="SM00387">
    <property type="entry name" value="HATPase_c"/>
    <property type="match status" value="1"/>
</dbReference>
<evidence type="ECO:0000256" key="4">
    <source>
        <dbReference type="ARBA" id="ARBA00022475"/>
    </source>
</evidence>
<protein>
    <recommendedName>
        <fullName evidence="3">histidine kinase</fullName>
        <ecNumber evidence="3">2.7.13.3</ecNumber>
    </recommendedName>
</protein>
<evidence type="ECO:0000256" key="1">
    <source>
        <dbReference type="ARBA" id="ARBA00000085"/>
    </source>
</evidence>
<comment type="caution">
    <text evidence="11">The sequence shown here is derived from an EMBL/GenBank/DDBJ whole genome shotgun (WGS) entry which is preliminary data.</text>
</comment>
<comment type="subcellular location">
    <subcellularLocation>
        <location evidence="2">Cell membrane</location>
        <topology evidence="2">Multi-pass membrane protein</topology>
    </subcellularLocation>
</comment>
<dbReference type="Proteomes" id="UP001597102">
    <property type="component" value="Unassembled WGS sequence"/>
</dbReference>
<accession>A0ABW3JD88</accession>
<dbReference type="Pfam" id="PF25323">
    <property type="entry name" value="6TM_PilS"/>
    <property type="match status" value="1"/>
</dbReference>
<keyword evidence="9" id="KW-0812">Transmembrane</keyword>
<comment type="catalytic activity">
    <reaction evidence="1">
        <text>ATP + protein L-histidine = ADP + protein N-phospho-L-histidine.</text>
        <dbReference type="EC" id="2.7.13.3"/>
    </reaction>
</comment>
<dbReference type="Pfam" id="PF02518">
    <property type="entry name" value="HATPase_c"/>
    <property type="match status" value="1"/>
</dbReference>
<proteinExistence type="predicted"/>
<dbReference type="CDD" id="cd00082">
    <property type="entry name" value="HisKA"/>
    <property type="match status" value="1"/>
</dbReference>
<dbReference type="InterPro" id="IPR003661">
    <property type="entry name" value="HisK_dim/P_dom"/>
</dbReference>
<evidence type="ECO:0000256" key="5">
    <source>
        <dbReference type="ARBA" id="ARBA00022679"/>
    </source>
</evidence>
<keyword evidence="5" id="KW-0808">Transferase</keyword>